<evidence type="ECO:0000256" key="1">
    <source>
        <dbReference type="SAM" id="MobiDB-lite"/>
    </source>
</evidence>
<dbReference type="EMBL" id="JAKUCV010000141">
    <property type="protein sequence ID" value="KAJ4851074.1"/>
    <property type="molecule type" value="Genomic_DNA"/>
</dbReference>
<feature type="compositionally biased region" description="Low complexity" evidence="1">
    <location>
        <begin position="56"/>
        <end position="69"/>
    </location>
</feature>
<organism evidence="3 4">
    <name type="scientific">Turnera subulata</name>
    <dbReference type="NCBI Taxonomy" id="218843"/>
    <lineage>
        <taxon>Eukaryota</taxon>
        <taxon>Viridiplantae</taxon>
        <taxon>Streptophyta</taxon>
        <taxon>Embryophyta</taxon>
        <taxon>Tracheophyta</taxon>
        <taxon>Spermatophyta</taxon>
        <taxon>Magnoliopsida</taxon>
        <taxon>eudicotyledons</taxon>
        <taxon>Gunneridae</taxon>
        <taxon>Pentapetalae</taxon>
        <taxon>rosids</taxon>
        <taxon>fabids</taxon>
        <taxon>Malpighiales</taxon>
        <taxon>Passifloraceae</taxon>
        <taxon>Turnera</taxon>
    </lineage>
</organism>
<feature type="compositionally biased region" description="Low complexity" evidence="1">
    <location>
        <begin position="19"/>
        <end position="28"/>
    </location>
</feature>
<dbReference type="InterPro" id="IPR006868">
    <property type="entry name" value="DUF630"/>
</dbReference>
<reference evidence="3" key="1">
    <citation type="submission" date="2022-02" db="EMBL/GenBank/DDBJ databases">
        <authorList>
            <person name="Henning P.M."/>
            <person name="McCubbin A.G."/>
            <person name="Shore J.S."/>
        </authorList>
    </citation>
    <scope>NUCLEOTIDE SEQUENCE</scope>
    <source>
        <strain evidence="3">F60SS</strain>
        <tissue evidence="3">Leaves</tissue>
    </source>
</reference>
<sequence>MQVTERKQHMKEAVSSRNAFAAAHVAHAMSPKKHRRRSQRLSQQRIPTLPTPLLRPPSLSSSATLPLTTVDEAPFPPPPLTTVLSSPPPLQF</sequence>
<accession>A0A9Q0GIQ5</accession>
<dbReference type="AlphaFoldDB" id="A0A9Q0GIQ5"/>
<evidence type="ECO:0000259" key="2">
    <source>
        <dbReference type="Pfam" id="PF04783"/>
    </source>
</evidence>
<feature type="region of interest" description="Disordered" evidence="1">
    <location>
        <begin position="1"/>
        <end position="92"/>
    </location>
</feature>
<dbReference type="Proteomes" id="UP001141552">
    <property type="component" value="Unassembled WGS sequence"/>
</dbReference>
<gene>
    <name evidence="3" type="ORF">Tsubulata_009591</name>
</gene>
<comment type="caution">
    <text evidence="3">The sequence shown here is derived from an EMBL/GenBank/DDBJ whole genome shotgun (WGS) entry which is preliminary data.</text>
</comment>
<reference evidence="3" key="2">
    <citation type="journal article" date="2023" name="Plants (Basel)">
        <title>Annotation of the Turnera subulata (Passifloraceae) Draft Genome Reveals the S-Locus Evolved after the Divergence of Turneroideae from Passifloroideae in a Stepwise Manner.</title>
        <authorList>
            <person name="Henning P.M."/>
            <person name="Roalson E.H."/>
            <person name="Mir W."/>
            <person name="McCubbin A.G."/>
            <person name="Shore J.S."/>
        </authorList>
    </citation>
    <scope>NUCLEOTIDE SEQUENCE</scope>
    <source>
        <strain evidence="3">F60SS</strain>
    </source>
</reference>
<feature type="domain" description="DUF630" evidence="2">
    <location>
        <begin position="5"/>
        <end position="30"/>
    </location>
</feature>
<name>A0A9Q0GIQ5_9ROSI</name>
<evidence type="ECO:0000313" key="3">
    <source>
        <dbReference type="EMBL" id="KAJ4851074.1"/>
    </source>
</evidence>
<evidence type="ECO:0000313" key="4">
    <source>
        <dbReference type="Proteomes" id="UP001141552"/>
    </source>
</evidence>
<dbReference type="Pfam" id="PF04783">
    <property type="entry name" value="DUF630"/>
    <property type="match status" value="1"/>
</dbReference>
<proteinExistence type="predicted"/>
<feature type="compositionally biased region" description="Basic residues" evidence="1">
    <location>
        <begin position="30"/>
        <end position="39"/>
    </location>
</feature>
<feature type="compositionally biased region" description="Pro residues" evidence="1">
    <location>
        <begin position="74"/>
        <end position="92"/>
    </location>
</feature>
<feature type="compositionally biased region" description="Basic and acidic residues" evidence="1">
    <location>
        <begin position="1"/>
        <end position="14"/>
    </location>
</feature>
<protein>
    <recommendedName>
        <fullName evidence="2">DUF630 domain-containing protein</fullName>
    </recommendedName>
</protein>
<keyword evidence="4" id="KW-1185">Reference proteome</keyword>